<dbReference type="RefSeq" id="WP_135110775.1">
    <property type="nucleotide sequence ID" value="NZ_SRHY01000028.1"/>
</dbReference>
<comment type="caution">
    <text evidence="1">The sequence shown here is derived from an EMBL/GenBank/DDBJ whole genome shotgun (WGS) entry which is preliminary data.</text>
</comment>
<dbReference type="Proteomes" id="UP000298484">
    <property type="component" value="Unassembled WGS sequence"/>
</dbReference>
<sequence length="127" mass="14321">MSKLSELYAQAEQLNEEIPAELAKKIRIYAEIMQHIGRHHATAVNDYGQCYSARKLAYAQAIQDTEGTGIVKESAAELAAYPYRLKESEAEADKERWRNAKDSTAEIINALKKQLDTLMQEYNNAGN</sequence>
<dbReference type="EMBL" id="SRHY01000028">
    <property type="protein sequence ID" value="TFJ92168.1"/>
    <property type="molecule type" value="Genomic_DNA"/>
</dbReference>
<dbReference type="AlphaFoldDB" id="A0A4Y9A8K1"/>
<gene>
    <name evidence="1" type="ORF">E4U82_13900</name>
</gene>
<organism evidence="1 2">
    <name type="scientific">Lentibacillus salicampi</name>
    <dbReference type="NCBI Taxonomy" id="175306"/>
    <lineage>
        <taxon>Bacteria</taxon>
        <taxon>Bacillati</taxon>
        <taxon>Bacillota</taxon>
        <taxon>Bacilli</taxon>
        <taxon>Bacillales</taxon>
        <taxon>Bacillaceae</taxon>
        <taxon>Lentibacillus</taxon>
    </lineage>
</organism>
<name>A0A4Y9A8K1_9BACI</name>
<proteinExistence type="predicted"/>
<accession>A0A4Y9A8K1</accession>
<evidence type="ECO:0000313" key="2">
    <source>
        <dbReference type="Proteomes" id="UP000298484"/>
    </source>
</evidence>
<reference evidence="1 2" key="1">
    <citation type="submission" date="2019-03" db="EMBL/GenBank/DDBJ databases">
        <title>Genome sequence of Lentibacillus salicampi ATCC BAA-719.</title>
        <authorList>
            <person name="Maclea K.S."/>
            <person name="Simoes Junior M."/>
        </authorList>
    </citation>
    <scope>NUCLEOTIDE SEQUENCE [LARGE SCALE GENOMIC DNA]</scope>
    <source>
        <strain evidence="1 2">ATCC BAA-719</strain>
    </source>
</reference>
<dbReference type="OrthoDB" id="2969757at2"/>
<protein>
    <submittedName>
        <fullName evidence="1">Uncharacterized protein</fullName>
    </submittedName>
</protein>
<evidence type="ECO:0000313" key="1">
    <source>
        <dbReference type="EMBL" id="TFJ92168.1"/>
    </source>
</evidence>
<keyword evidence="2" id="KW-1185">Reference proteome</keyword>